<dbReference type="KEGG" id="cyj:Cyan7822_6085"/>
<evidence type="ECO:0000313" key="2">
    <source>
        <dbReference type="EMBL" id="ADN17924.1"/>
    </source>
</evidence>
<feature type="transmembrane region" description="Helical" evidence="1">
    <location>
        <begin position="110"/>
        <end position="130"/>
    </location>
</feature>
<proteinExistence type="predicted"/>
<evidence type="ECO:0000256" key="1">
    <source>
        <dbReference type="SAM" id="Phobius"/>
    </source>
</evidence>
<dbReference type="InterPro" id="IPR018723">
    <property type="entry name" value="DUF2254_membrane"/>
</dbReference>
<feature type="transmembrane region" description="Helical" evidence="1">
    <location>
        <begin position="68"/>
        <end position="89"/>
    </location>
</feature>
<keyword evidence="1" id="KW-1133">Transmembrane helix</keyword>
<dbReference type="RefSeq" id="WP_013334674.1">
    <property type="nucleotide sequence ID" value="NC_014533.1"/>
</dbReference>
<organism evidence="2 3">
    <name type="scientific">Gloeothece verrucosa (strain PCC 7822)</name>
    <name type="common">Cyanothece sp. (strain PCC 7822)</name>
    <dbReference type="NCBI Taxonomy" id="497965"/>
    <lineage>
        <taxon>Bacteria</taxon>
        <taxon>Bacillati</taxon>
        <taxon>Cyanobacteriota</taxon>
        <taxon>Cyanophyceae</taxon>
        <taxon>Oscillatoriophycideae</taxon>
        <taxon>Chroococcales</taxon>
        <taxon>Aphanothecaceae</taxon>
        <taxon>Gloeothece</taxon>
        <taxon>Gloeothece verrucosa</taxon>
    </lineage>
</organism>
<feature type="transmembrane region" description="Helical" evidence="1">
    <location>
        <begin position="136"/>
        <end position="161"/>
    </location>
</feature>
<sequence length="441" mass="49223">MKSAKLSKIWDVLHTSYWFVPTVMAISSVGLAFIMLILDQKLGSGLVKKLGWIYTGGPDGARAVLSTIAGSMITVTGTVFSITIVALSLASSQFGPRLLRNFMKDTGNQIVLGTFISTFIYCLLILRTVHGHDYEIFIPQISVTVAIILAMISIGVLIFFIHHAAQSIQADIVIAEVSNDLNQAIDSLFPGKLGHKSSLKPQQPSPELLANFDNNYSPILAQKSGYIQAVDEEKLLKIAKYHNLIIKILQRPGNFIIKGSVLVLIFPREFVNKHLIKQINQIFILGSHRTQQQDVKFTVDQLVEIAIRALSPGINDPFTAISCIDRLSQGLCRLVEREIPSSYRYDENNQLRIIANPVTFEGMVDAAFNQIRQNVSSSVAVRIRLLEALAEIAAHTDNDDYRQVLMIHSQMVNQDALERISEKRDLKDIQKRYLATLKNLK</sequence>
<protein>
    <recommendedName>
        <fullName evidence="4">DUF2254 domain-containing protein</fullName>
    </recommendedName>
</protein>
<keyword evidence="2" id="KW-0614">Plasmid</keyword>
<dbReference type="HOGENOM" id="CLU_032303_1_1_3"/>
<accession>E0ULU4</accession>
<keyword evidence="3" id="KW-1185">Reference proteome</keyword>
<evidence type="ECO:0008006" key="4">
    <source>
        <dbReference type="Google" id="ProtNLM"/>
    </source>
</evidence>
<gene>
    <name evidence="2" type="ordered locus">Cyan7822_6085</name>
</gene>
<dbReference type="Proteomes" id="UP000008206">
    <property type="component" value="Plasmid Cy782201"/>
</dbReference>
<keyword evidence="1" id="KW-0812">Transmembrane</keyword>
<keyword evidence="1" id="KW-0472">Membrane</keyword>
<dbReference type="AlphaFoldDB" id="E0ULU4"/>
<dbReference type="Pfam" id="PF10011">
    <property type="entry name" value="DUF2254"/>
    <property type="match status" value="1"/>
</dbReference>
<name>E0ULU4_GLOV7</name>
<dbReference type="EMBL" id="CP002199">
    <property type="protein sequence ID" value="ADN17924.1"/>
    <property type="molecule type" value="Genomic_DNA"/>
</dbReference>
<reference evidence="3" key="1">
    <citation type="journal article" date="2011" name="MBio">
        <title>Novel metabolic attributes of the genus Cyanothece, comprising a group of unicellular nitrogen-fixing Cyanobacteria.</title>
        <authorList>
            <person name="Bandyopadhyay A."/>
            <person name="Elvitigala T."/>
            <person name="Welsh E."/>
            <person name="Stockel J."/>
            <person name="Liberton M."/>
            <person name="Min H."/>
            <person name="Sherman L.A."/>
            <person name="Pakrasi H.B."/>
        </authorList>
    </citation>
    <scope>NUCLEOTIDE SEQUENCE [LARGE SCALE GENOMIC DNA]</scope>
    <source>
        <strain evidence="3">PCC 7822</strain>
        <plasmid evidence="3">Cy782201</plasmid>
    </source>
</reference>
<evidence type="ECO:0000313" key="3">
    <source>
        <dbReference type="Proteomes" id="UP000008206"/>
    </source>
</evidence>
<geneLocation type="plasmid" evidence="2 3">
    <name>Cy782201</name>
</geneLocation>
<feature type="transmembrane region" description="Helical" evidence="1">
    <location>
        <begin position="12"/>
        <end position="38"/>
    </location>
</feature>
<dbReference type="OrthoDB" id="2955631at2"/>